<dbReference type="GO" id="GO:0000287">
    <property type="term" value="F:magnesium ion binding"/>
    <property type="evidence" value="ECO:0007669"/>
    <property type="project" value="TreeGrafter"/>
</dbReference>
<evidence type="ECO:0000313" key="7">
    <source>
        <dbReference type="Proteomes" id="UP000184041"/>
    </source>
</evidence>
<dbReference type="AlphaFoldDB" id="A0A1M4XVJ8"/>
<keyword evidence="7" id="KW-1185">Reference proteome</keyword>
<dbReference type="STRING" id="1194090.SAMN05443144_104227"/>
<dbReference type="Proteomes" id="UP000184041">
    <property type="component" value="Unassembled WGS sequence"/>
</dbReference>
<accession>A0A1M4XVJ8</accession>
<dbReference type="RefSeq" id="WP_073060433.1">
    <property type="nucleotide sequence ID" value="NZ_FQUS01000004.1"/>
</dbReference>
<evidence type="ECO:0000256" key="2">
    <source>
        <dbReference type="ARBA" id="ARBA00022723"/>
    </source>
</evidence>
<evidence type="ECO:0000259" key="5">
    <source>
        <dbReference type="SMART" id="SM00922"/>
    </source>
</evidence>
<dbReference type="SUPFAM" id="SSF51604">
    <property type="entry name" value="Enolase C-terminal domain-like"/>
    <property type="match status" value="1"/>
</dbReference>
<keyword evidence="3" id="KW-0460">Magnesium</keyword>
<protein>
    <submittedName>
        <fullName evidence="6">L-fuconate dehydratase</fullName>
    </submittedName>
</protein>
<dbReference type="Pfam" id="PF13378">
    <property type="entry name" value="MR_MLE_C"/>
    <property type="match status" value="1"/>
</dbReference>
<dbReference type="InterPro" id="IPR013342">
    <property type="entry name" value="Mandelate_racemase_C"/>
</dbReference>
<dbReference type="SFLD" id="SFLDG00179">
    <property type="entry name" value="mandelate_racemase"/>
    <property type="match status" value="1"/>
</dbReference>
<dbReference type="GO" id="GO:0009063">
    <property type="term" value="P:amino acid catabolic process"/>
    <property type="evidence" value="ECO:0007669"/>
    <property type="project" value="InterPro"/>
</dbReference>
<evidence type="ECO:0000313" key="6">
    <source>
        <dbReference type="EMBL" id="SHE97376.1"/>
    </source>
</evidence>
<dbReference type="InterPro" id="IPR018110">
    <property type="entry name" value="Mandel_Rmase/mucon_lact_enz_CS"/>
</dbReference>
<dbReference type="InterPro" id="IPR029065">
    <property type="entry name" value="Enolase_C-like"/>
</dbReference>
<dbReference type="PROSITE" id="PS00909">
    <property type="entry name" value="MR_MLE_2"/>
    <property type="match status" value="1"/>
</dbReference>
<name>A0A1M4XVJ8_9BACT</name>
<keyword evidence="2" id="KW-0479">Metal-binding</keyword>
<dbReference type="GO" id="GO:0050023">
    <property type="term" value="F:L-fuconate dehydratase activity"/>
    <property type="evidence" value="ECO:0007669"/>
    <property type="project" value="InterPro"/>
</dbReference>
<dbReference type="PANTHER" id="PTHR13794:SF58">
    <property type="entry name" value="MITOCHONDRIAL ENOLASE SUPERFAMILY MEMBER 1"/>
    <property type="match status" value="1"/>
</dbReference>
<dbReference type="InterPro" id="IPR034610">
    <property type="entry name" value="L-fuconate_dehydratase"/>
</dbReference>
<evidence type="ECO:0000256" key="3">
    <source>
        <dbReference type="ARBA" id="ARBA00022842"/>
    </source>
</evidence>
<evidence type="ECO:0000256" key="4">
    <source>
        <dbReference type="ARBA" id="ARBA00023239"/>
    </source>
</evidence>
<dbReference type="SFLD" id="SFLDF00111">
    <property type="entry name" value="L-fuconate_dehydratase"/>
    <property type="match status" value="1"/>
</dbReference>
<dbReference type="InterPro" id="IPR036849">
    <property type="entry name" value="Enolase-like_C_sf"/>
</dbReference>
<comment type="cofactor">
    <cofactor evidence="1">
        <name>Mg(2+)</name>
        <dbReference type="ChEBI" id="CHEBI:18420"/>
    </cofactor>
</comment>
<dbReference type="EMBL" id="FQUS01000004">
    <property type="protein sequence ID" value="SHE97376.1"/>
    <property type="molecule type" value="Genomic_DNA"/>
</dbReference>
<dbReference type="FunFam" id="3.20.20.120:FF:000007">
    <property type="entry name" value="Mitochondrial enolase superfamily member 1"/>
    <property type="match status" value="1"/>
</dbReference>
<dbReference type="OrthoDB" id="9796450at2"/>
<dbReference type="SFLD" id="SFLDS00001">
    <property type="entry name" value="Enolase"/>
    <property type="match status" value="1"/>
</dbReference>
<proteinExistence type="predicted"/>
<dbReference type="InterPro" id="IPR029017">
    <property type="entry name" value="Enolase-like_N"/>
</dbReference>
<dbReference type="CDD" id="cd03324">
    <property type="entry name" value="rTSbeta_L-fuconate_dehydratase"/>
    <property type="match status" value="1"/>
</dbReference>
<dbReference type="PANTHER" id="PTHR13794">
    <property type="entry name" value="ENOLASE SUPERFAMILY, MANDELATE RACEMASE"/>
    <property type="match status" value="1"/>
</dbReference>
<dbReference type="InterPro" id="IPR046945">
    <property type="entry name" value="RHMD-like"/>
</dbReference>
<gene>
    <name evidence="6" type="ORF">SAMN05443144_104227</name>
</gene>
<dbReference type="GO" id="GO:0016052">
    <property type="term" value="P:carbohydrate catabolic process"/>
    <property type="evidence" value="ECO:0007669"/>
    <property type="project" value="InterPro"/>
</dbReference>
<organism evidence="6 7">
    <name type="scientific">Fodinibius roseus</name>
    <dbReference type="NCBI Taxonomy" id="1194090"/>
    <lineage>
        <taxon>Bacteria</taxon>
        <taxon>Pseudomonadati</taxon>
        <taxon>Balneolota</taxon>
        <taxon>Balneolia</taxon>
        <taxon>Balneolales</taxon>
        <taxon>Balneolaceae</taxon>
        <taxon>Fodinibius</taxon>
    </lineage>
</organism>
<keyword evidence="4" id="KW-0456">Lyase</keyword>
<dbReference type="SUPFAM" id="SSF54826">
    <property type="entry name" value="Enolase N-terminal domain-like"/>
    <property type="match status" value="1"/>
</dbReference>
<dbReference type="Gene3D" id="3.30.390.10">
    <property type="entry name" value="Enolase-like, N-terminal domain"/>
    <property type="match status" value="1"/>
</dbReference>
<dbReference type="Gene3D" id="3.20.20.120">
    <property type="entry name" value="Enolase-like C-terminal domain"/>
    <property type="match status" value="1"/>
</dbReference>
<evidence type="ECO:0000256" key="1">
    <source>
        <dbReference type="ARBA" id="ARBA00001946"/>
    </source>
</evidence>
<sequence length="432" mass="49127">MDTDIRVTGIEVKDIRFPTSQQLDGSDAMNPDPDYSAAYLVLKTDTEFEGHGLTFTNGRGNDLCVEAIRQLSVHVLDRPFSEIVNNFGTFWNALARDSQLRWLGPEKGVIHLAMGALVNALWDLHARIEEKPLWQLLADMSPEEWIRCIDFSYITDVLTPDEALKLLRRQEDNKAGRIRELRDRGYPAYTTSAGWLGYSDEKIRRLCREAVQAGWDAVKMKVGGDLKDDLRRAAIIREEIGWERKLMMDANQKWDVDEAIRNMEALSEFEPWWIEEPTSPDDILGHAKIAEAIDPIKVATGEHAQNRVIFKQLMQAGALDICQIDSCRVGGVNENLAIMLMAAKFDVPVCPHAGGVGLCEYVQHLSMIDYIAVSGRQKGRMTEYVDHLHEHFLEPAKIENGHYILPDQPGYSIEMRQQSLRDYAYPEGSIWR</sequence>
<reference evidence="6 7" key="1">
    <citation type="submission" date="2016-11" db="EMBL/GenBank/DDBJ databases">
        <authorList>
            <person name="Jaros S."/>
            <person name="Januszkiewicz K."/>
            <person name="Wedrychowicz H."/>
        </authorList>
    </citation>
    <scope>NUCLEOTIDE SEQUENCE [LARGE SCALE GENOMIC DNA]</scope>
    <source>
        <strain evidence="6 7">DSM 21986</strain>
    </source>
</reference>
<feature type="domain" description="Mandelate racemase/muconate lactonizing enzyme C-terminal" evidence="5">
    <location>
        <begin position="200"/>
        <end position="296"/>
    </location>
</feature>
<dbReference type="SMART" id="SM00922">
    <property type="entry name" value="MR_MLE"/>
    <property type="match status" value="1"/>
</dbReference>